<dbReference type="InterPro" id="IPR056006">
    <property type="entry name" value="DUF7584"/>
</dbReference>
<sequence>MNRFFHKSPTMFVKFYLLGAALALMLLPIRSQGPLGQDLFSYVPDNIDRSTFMIDSEVEKPSDVVLIKYPDTGHKHGNISSEITTSDYVTKYKNLVSMNTSLGYKNPPYFNLPDYIENSTTNEIRKINVNDSSYYKKEESNEINLKLGNDIQFDRDEEISLSRMRYNRNGLINIENST</sequence>
<dbReference type="AlphaFoldDB" id="A0A0K0G097"/>
<evidence type="ECO:0000313" key="4">
    <source>
        <dbReference type="WBParaSite" id="SVE_1813200.1"/>
    </source>
</evidence>
<proteinExistence type="predicted"/>
<dbReference type="WBParaSite" id="SVE_1813200.1">
    <property type="protein sequence ID" value="SVE_1813200.1"/>
    <property type="gene ID" value="SVE_1813200"/>
</dbReference>
<name>A0A0K0G097_STRVS</name>
<keyword evidence="3" id="KW-1185">Reference proteome</keyword>
<evidence type="ECO:0000259" key="1">
    <source>
        <dbReference type="Pfam" id="PF24488"/>
    </source>
</evidence>
<evidence type="ECO:0000259" key="2">
    <source>
        <dbReference type="Pfam" id="PF24490"/>
    </source>
</evidence>
<reference evidence="4" key="2">
    <citation type="submission" date="2015-08" db="UniProtKB">
        <authorList>
            <consortium name="WormBaseParasite"/>
        </authorList>
    </citation>
    <scope>IDENTIFICATION</scope>
</reference>
<dbReference type="Pfam" id="PF24488">
    <property type="entry name" value="DUF7584"/>
    <property type="match status" value="1"/>
</dbReference>
<feature type="domain" description="DUF7585" evidence="2">
    <location>
        <begin position="39"/>
        <end position="97"/>
    </location>
</feature>
<reference evidence="3" key="1">
    <citation type="submission" date="2014-07" db="EMBL/GenBank/DDBJ databases">
        <authorList>
            <person name="Martin A.A"/>
            <person name="De Silva N."/>
        </authorList>
    </citation>
    <scope>NUCLEOTIDE SEQUENCE</scope>
</reference>
<feature type="domain" description="DUF7584" evidence="1">
    <location>
        <begin position="108"/>
        <end position="178"/>
    </location>
</feature>
<protein>
    <submittedName>
        <fullName evidence="4">Secreted protein</fullName>
    </submittedName>
</protein>
<dbReference type="Pfam" id="PF24490">
    <property type="entry name" value="DUF7585"/>
    <property type="match status" value="1"/>
</dbReference>
<dbReference type="InterPro" id="IPR056007">
    <property type="entry name" value="DUF7585"/>
</dbReference>
<accession>A0A0K0G097</accession>
<organism evidence="3 4">
    <name type="scientific">Strongyloides venezuelensis</name>
    <name type="common">Threadworm</name>
    <dbReference type="NCBI Taxonomy" id="75913"/>
    <lineage>
        <taxon>Eukaryota</taxon>
        <taxon>Metazoa</taxon>
        <taxon>Ecdysozoa</taxon>
        <taxon>Nematoda</taxon>
        <taxon>Chromadorea</taxon>
        <taxon>Rhabditida</taxon>
        <taxon>Tylenchina</taxon>
        <taxon>Panagrolaimomorpha</taxon>
        <taxon>Strongyloidoidea</taxon>
        <taxon>Strongyloididae</taxon>
        <taxon>Strongyloides</taxon>
    </lineage>
</organism>
<dbReference type="Proteomes" id="UP000035680">
    <property type="component" value="Unassembled WGS sequence"/>
</dbReference>
<evidence type="ECO:0000313" key="3">
    <source>
        <dbReference type="Proteomes" id="UP000035680"/>
    </source>
</evidence>